<reference evidence="3 4" key="1">
    <citation type="submission" date="2013-03" db="EMBL/GenBank/DDBJ databases">
        <title>Salinisphaera dokdonensis CL-ES53 Genome Sequencing.</title>
        <authorList>
            <person name="Li C."/>
            <person name="Lai Q."/>
            <person name="Shao Z."/>
        </authorList>
    </citation>
    <scope>NUCLEOTIDE SEQUENCE [LARGE SCALE GENOMIC DNA]</scope>
    <source>
        <strain evidence="3 4">CL-ES53</strain>
    </source>
</reference>
<feature type="compositionally biased region" description="Pro residues" evidence="1">
    <location>
        <begin position="272"/>
        <end position="289"/>
    </location>
</feature>
<evidence type="ECO:0000313" key="3">
    <source>
        <dbReference type="EMBL" id="MES1928523.1"/>
    </source>
</evidence>
<gene>
    <name evidence="3" type="ORF">SADO_04670</name>
</gene>
<dbReference type="Proteomes" id="UP001460888">
    <property type="component" value="Unassembled WGS sequence"/>
</dbReference>
<evidence type="ECO:0000313" key="4">
    <source>
        <dbReference type="Proteomes" id="UP001460888"/>
    </source>
</evidence>
<feature type="region of interest" description="Disordered" evidence="1">
    <location>
        <begin position="177"/>
        <end position="317"/>
    </location>
</feature>
<keyword evidence="2" id="KW-0732">Signal</keyword>
<organism evidence="3 4">
    <name type="scientific">Salinisphaera dokdonensis CL-ES53</name>
    <dbReference type="NCBI Taxonomy" id="1304272"/>
    <lineage>
        <taxon>Bacteria</taxon>
        <taxon>Pseudomonadati</taxon>
        <taxon>Pseudomonadota</taxon>
        <taxon>Gammaproteobacteria</taxon>
        <taxon>Salinisphaerales</taxon>
        <taxon>Salinisphaeraceae</taxon>
        <taxon>Salinisphaera</taxon>
    </lineage>
</organism>
<evidence type="ECO:0000256" key="1">
    <source>
        <dbReference type="SAM" id="MobiDB-lite"/>
    </source>
</evidence>
<evidence type="ECO:0000256" key="2">
    <source>
        <dbReference type="SAM" id="SignalP"/>
    </source>
</evidence>
<feature type="compositionally biased region" description="Basic and acidic residues" evidence="1">
    <location>
        <begin position="181"/>
        <end position="207"/>
    </location>
</feature>
<sequence length="558" mass="61277">MQRYAFYALAVACLALVAYAGLRSATLITEARTAALFDAERAIAQATAGRVEQDRIPNGLIVSVEAVLGESELGLNYVTVRNADNVTLVSRGRFSDRFEWLGAESARQWRGWDYQLESAEANRPLLQAEQRVGYAQFGVSWFAVVTGGGMALLIWLIALLAGVIGFFGALGAAAAAPATSDKNKVETKPRIREPSEESLSKQGERAKAPLSRLARRRERKTDDEFAPIVDTRRSKTPKNTPEAAARSTPSQNESSERSARITPPAADAPRRSAPPAPAHLSTPKPPPASAPVVDPFEPSSPREAPPAAPAVPKTTPAAAETELHAPSLDAQPALGDDTLDLRFYPIWRDLDREVLAGACAALAWRMGETRLIDADALTRLAEKDGALRAFTQWIARRFSLLHSNWRTLEIDTVPIVLPIPSAMLGFADAETVWRDALRRTDRDPNDLVLWLGTRVRRHVHSALPVRRALLLSAHDQPLPADCDIACIGPEQIGADIDAWYTRIEELRCPVLLGPVDNPDRFSRLIQHKRVLWFSEADKDLYAPRAFARLLSRHPTDPI</sequence>
<protein>
    <submittedName>
        <fullName evidence="3">Uncharacterized protein</fullName>
    </submittedName>
</protein>
<dbReference type="RefSeq" id="WP_353109646.1">
    <property type="nucleotide sequence ID" value="NZ_APND01000001.1"/>
</dbReference>
<accession>A0ABV2AZD8</accession>
<proteinExistence type="predicted"/>
<dbReference type="EMBL" id="APND01000001">
    <property type="protein sequence ID" value="MES1928523.1"/>
    <property type="molecule type" value="Genomic_DNA"/>
</dbReference>
<dbReference type="Gene3D" id="3.20.20.450">
    <property type="entry name" value="EAL domain"/>
    <property type="match status" value="1"/>
</dbReference>
<feature type="signal peptide" evidence="2">
    <location>
        <begin position="1"/>
        <end position="20"/>
    </location>
</feature>
<comment type="caution">
    <text evidence="3">The sequence shown here is derived from an EMBL/GenBank/DDBJ whole genome shotgun (WGS) entry which is preliminary data.</text>
</comment>
<name>A0ABV2AZD8_9GAMM</name>
<dbReference type="InterPro" id="IPR035919">
    <property type="entry name" value="EAL_sf"/>
</dbReference>
<keyword evidence="4" id="KW-1185">Reference proteome</keyword>
<feature type="chain" id="PRO_5046121556" evidence="2">
    <location>
        <begin position="21"/>
        <end position="558"/>
    </location>
</feature>
<dbReference type="SUPFAM" id="SSF141868">
    <property type="entry name" value="EAL domain-like"/>
    <property type="match status" value="1"/>
</dbReference>